<dbReference type="PANTHER" id="PTHR37833:SF1">
    <property type="entry name" value="SIGNAL PEPTIDE PROTEIN"/>
    <property type="match status" value="1"/>
</dbReference>
<sequence length="152" mass="16085">MKKGILVLGVLSAMIFTSCKEDATSKVKEENVEVAAARDAKATEYPVMSFDETEFDFGNIDKGTAVEHKFTFTNTGKAPLVIVDAKSSCGCTVPQYSKDPVAPGETGELLVKYNGSGTNQVTKTVTIKANTEAGKETIRIKAFVAAPAGATK</sequence>
<accession>A0A3M0G956</accession>
<dbReference type="RefSeq" id="WP_121916693.1">
    <property type="nucleotide sequence ID" value="NZ_REFV01000004.1"/>
</dbReference>
<comment type="caution">
    <text evidence="1">The sequence shown here is derived from an EMBL/GenBank/DDBJ whole genome shotgun (WGS) entry which is preliminary data.</text>
</comment>
<evidence type="ECO:0000313" key="1">
    <source>
        <dbReference type="EMBL" id="RMB60958.1"/>
    </source>
</evidence>
<dbReference type="InterPro" id="IPR013783">
    <property type="entry name" value="Ig-like_fold"/>
</dbReference>
<evidence type="ECO:0000313" key="2">
    <source>
        <dbReference type="Proteomes" id="UP000281985"/>
    </source>
</evidence>
<dbReference type="PANTHER" id="PTHR37833">
    <property type="entry name" value="LIPOPROTEIN-RELATED"/>
    <property type="match status" value="1"/>
</dbReference>
<name>A0A3M0G956_9FLAO</name>
<dbReference type="OrthoDB" id="826619at2"/>
<dbReference type="InterPro" id="IPR011467">
    <property type="entry name" value="DUF1573"/>
</dbReference>
<dbReference type="AlphaFoldDB" id="A0A3M0G956"/>
<dbReference type="PROSITE" id="PS51257">
    <property type="entry name" value="PROKAR_LIPOPROTEIN"/>
    <property type="match status" value="1"/>
</dbReference>
<gene>
    <name evidence="1" type="ORF">EAX61_05600</name>
</gene>
<protein>
    <submittedName>
        <fullName evidence="1">DUF1573 domain-containing protein</fullName>
    </submittedName>
</protein>
<dbReference type="EMBL" id="REFV01000004">
    <property type="protein sequence ID" value="RMB60958.1"/>
    <property type="molecule type" value="Genomic_DNA"/>
</dbReference>
<dbReference type="Gene3D" id="2.60.40.10">
    <property type="entry name" value="Immunoglobulins"/>
    <property type="match status" value="1"/>
</dbReference>
<dbReference type="Proteomes" id="UP000281985">
    <property type="component" value="Unassembled WGS sequence"/>
</dbReference>
<proteinExistence type="predicted"/>
<keyword evidence="2" id="KW-1185">Reference proteome</keyword>
<reference evidence="1 2" key="1">
    <citation type="submission" date="2018-10" db="EMBL/GenBank/DDBJ databases">
        <title>Dokdonia luteus sp. nov., isolated from sea water.</title>
        <authorList>
            <person name="Zhou L.Y."/>
            <person name="Du Z.J."/>
        </authorList>
    </citation>
    <scope>NUCLEOTIDE SEQUENCE [LARGE SCALE GENOMIC DNA]</scope>
    <source>
        <strain evidence="1 2">SH27</strain>
    </source>
</reference>
<organism evidence="1 2">
    <name type="scientific">Dokdonia sinensis</name>
    <dbReference type="NCBI Taxonomy" id="2479847"/>
    <lineage>
        <taxon>Bacteria</taxon>
        <taxon>Pseudomonadati</taxon>
        <taxon>Bacteroidota</taxon>
        <taxon>Flavobacteriia</taxon>
        <taxon>Flavobacteriales</taxon>
        <taxon>Flavobacteriaceae</taxon>
        <taxon>Dokdonia</taxon>
    </lineage>
</organism>
<dbReference type="Pfam" id="PF07610">
    <property type="entry name" value="DUF1573"/>
    <property type="match status" value="1"/>
</dbReference>